<dbReference type="Pfam" id="PF09994">
    <property type="entry name" value="T6SS_Tle1-like_cat"/>
    <property type="match status" value="1"/>
</dbReference>
<dbReference type="InterPro" id="IPR018712">
    <property type="entry name" value="Tle1-like_cat"/>
</dbReference>
<protein>
    <recommendedName>
        <fullName evidence="1">T6SS Phospholipase effector Tle1-like catalytic domain-containing protein</fullName>
    </recommendedName>
</protein>
<gene>
    <name evidence="2" type="ORF">PILCRDRAFT_71574</name>
</gene>
<dbReference type="EMBL" id="KN832997">
    <property type="protein sequence ID" value="KIM81805.1"/>
    <property type="molecule type" value="Genomic_DNA"/>
</dbReference>
<dbReference type="HOGENOM" id="CLU_005049_5_1_1"/>
<evidence type="ECO:0000313" key="2">
    <source>
        <dbReference type="EMBL" id="KIM81805.1"/>
    </source>
</evidence>
<evidence type="ECO:0000259" key="1">
    <source>
        <dbReference type="Pfam" id="PF09994"/>
    </source>
</evidence>
<dbReference type="OrthoDB" id="538223at2759"/>
<keyword evidence="3" id="KW-1185">Reference proteome</keyword>
<dbReference type="PANTHER" id="PTHR33840:SF2">
    <property type="entry name" value="TLE1 PHOSPHOLIPASE DOMAIN-CONTAINING PROTEIN"/>
    <property type="match status" value="1"/>
</dbReference>
<name>A0A0C3FAW9_PILCF</name>
<dbReference type="AlphaFoldDB" id="A0A0C3FAW9"/>
<dbReference type="PANTHER" id="PTHR33840">
    <property type="match status" value="1"/>
</dbReference>
<proteinExistence type="predicted"/>
<dbReference type="STRING" id="765440.A0A0C3FAW9"/>
<dbReference type="InParanoid" id="A0A0C3FAW9"/>
<organism evidence="2 3">
    <name type="scientific">Piloderma croceum (strain F 1598)</name>
    <dbReference type="NCBI Taxonomy" id="765440"/>
    <lineage>
        <taxon>Eukaryota</taxon>
        <taxon>Fungi</taxon>
        <taxon>Dikarya</taxon>
        <taxon>Basidiomycota</taxon>
        <taxon>Agaricomycotina</taxon>
        <taxon>Agaricomycetes</taxon>
        <taxon>Agaricomycetidae</taxon>
        <taxon>Atheliales</taxon>
        <taxon>Atheliaceae</taxon>
        <taxon>Piloderma</taxon>
    </lineage>
</organism>
<accession>A0A0C3FAW9</accession>
<dbReference type="SUPFAM" id="SSF53474">
    <property type="entry name" value="alpha/beta-Hydrolases"/>
    <property type="match status" value="1"/>
</dbReference>
<evidence type="ECO:0000313" key="3">
    <source>
        <dbReference type="Proteomes" id="UP000054166"/>
    </source>
</evidence>
<dbReference type="Proteomes" id="UP000054166">
    <property type="component" value="Unassembled WGS sequence"/>
</dbReference>
<sequence length="461" mass="52410">MEIDQASLYVPDNTAPETKPCDCSTGSLPATESRNLIVCIDGTSNKFGTKNTNVVELYSHILKKINDNQLTYYDSGIGTFARPSWRSFSYLRQIVNNKIDLAIAWNLEKVILGAYRWISNHYRPGDKIFLFGFSRGAYQVRVLAGMIHAVGLILPGNEAQIPFAFELYSAYNSNIKLAENFKKTFSQESVRIHFLGAWDTVSSVGVLRSKTVPLVVGFCEHICIFRHALALDECRVKFLPEYIHEGASHTPDEILDATPRAEHCTANIKEVWFAGTHADMDNTDLQSGDIPLLWMRNEAIQAGLRLKPTNIQWKQEYLEEPPRESLVGLWWLLEYLPLRRLSFDNAKDTTYRLHAGQSRKIVEGQKIHASVIFRPGYRPKAAYPGYPFADWPHQLDLNEPASHQRLKALGESESHWETDLFDLWPVGLLFHESAPPQEHIEHLIERVAFLSSFGSSVIFFS</sequence>
<reference evidence="3" key="2">
    <citation type="submission" date="2015-01" db="EMBL/GenBank/DDBJ databases">
        <title>Evolutionary Origins and Diversification of the Mycorrhizal Mutualists.</title>
        <authorList>
            <consortium name="DOE Joint Genome Institute"/>
            <consortium name="Mycorrhizal Genomics Consortium"/>
            <person name="Kohler A."/>
            <person name="Kuo A."/>
            <person name="Nagy L.G."/>
            <person name="Floudas D."/>
            <person name="Copeland A."/>
            <person name="Barry K.W."/>
            <person name="Cichocki N."/>
            <person name="Veneault-Fourrey C."/>
            <person name="LaButti K."/>
            <person name="Lindquist E.A."/>
            <person name="Lipzen A."/>
            <person name="Lundell T."/>
            <person name="Morin E."/>
            <person name="Murat C."/>
            <person name="Riley R."/>
            <person name="Ohm R."/>
            <person name="Sun H."/>
            <person name="Tunlid A."/>
            <person name="Henrissat B."/>
            <person name="Grigoriev I.V."/>
            <person name="Hibbett D.S."/>
            <person name="Martin F."/>
        </authorList>
    </citation>
    <scope>NUCLEOTIDE SEQUENCE [LARGE SCALE GENOMIC DNA]</scope>
    <source>
        <strain evidence="3">F 1598</strain>
    </source>
</reference>
<feature type="domain" description="T6SS Phospholipase effector Tle1-like catalytic" evidence="1">
    <location>
        <begin position="34"/>
        <end position="297"/>
    </location>
</feature>
<reference evidence="2 3" key="1">
    <citation type="submission" date="2014-04" db="EMBL/GenBank/DDBJ databases">
        <authorList>
            <consortium name="DOE Joint Genome Institute"/>
            <person name="Kuo A."/>
            <person name="Tarkka M."/>
            <person name="Buscot F."/>
            <person name="Kohler A."/>
            <person name="Nagy L.G."/>
            <person name="Floudas D."/>
            <person name="Copeland A."/>
            <person name="Barry K.W."/>
            <person name="Cichocki N."/>
            <person name="Veneault-Fourrey C."/>
            <person name="LaButti K."/>
            <person name="Lindquist E.A."/>
            <person name="Lipzen A."/>
            <person name="Lundell T."/>
            <person name="Morin E."/>
            <person name="Murat C."/>
            <person name="Sun H."/>
            <person name="Tunlid A."/>
            <person name="Henrissat B."/>
            <person name="Grigoriev I.V."/>
            <person name="Hibbett D.S."/>
            <person name="Martin F."/>
            <person name="Nordberg H.P."/>
            <person name="Cantor M.N."/>
            <person name="Hua S.X."/>
        </authorList>
    </citation>
    <scope>NUCLEOTIDE SEQUENCE [LARGE SCALE GENOMIC DNA]</scope>
    <source>
        <strain evidence="2 3">F 1598</strain>
    </source>
</reference>
<dbReference type="InterPro" id="IPR029058">
    <property type="entry name" value="AB_hydrolase_fold"/>
</dbReference>